<name>A0A327QLI7_9BACT</name>
<dbReference type="Gene3D" id="2.60.40.10">
    <property type="entry name" value="Immunoglobulins"/>
    <property type="match status" value="1"/>
</dbReference>
<accession>A0A327QLI7</accession>
<evidence type="ECO:0000313" key="3">
    <source>
        <dbReference type="Proteomes" id="UP000249547"/>
    </source>
</evidence>
<gene>
    <name evidence="2" type="ORF">LX64_02567</name>
</gene>
<dbReference type="PROSITE" id="PS51257">
    <property type="entry name" value="PROKAR_LIPOPROTEIN"/>
    <property type="match status" value="1"/>
</dbReference>
<dbReference type="InterPro" id="IPR013783">
    <property type="entry name" value="Ig-like_fold"/>
</dbReference>
<keyword evidence="3" id="KW-1185">Reference proteome</keyword>
<comment type="caution">
    <text evidence="2">The sequence shown here is derived from an EMBL/GenBank/DDBJ whole genome shotgun (WGS) entry which is preliminary data.</text>
</comment>
<dbReference type="EMBL" id="QLLL01000004">
    <property type="protein sequence ID" value="RAJ05409.1"/>
    <property type="molecule type" value="Genomic_DNA"/>
</dbReference>
<dbReference type="OrthoDB" id="978436at2"/>
<keyword evidence="1" id="KW-0732">Signal</keyword>
<dbReference type="Proteomes" id="UP000249547">
    <property type="component" value="Unassembled WGS sequence"/>
</dbReference>
<organism evidence="2 3">
    <name type="scientific">Chitinophaga skermanii</name>
    <dbReference type="NCBI Taxonomy" id="331697"/>
    <lineage>
        <taxon>Bacteria</taxon>
        <taxon>Pseudomonadati</taxon>
        <taxon>Bacteroidota</taxon>
        <taxon>Chitinophagia</taxon>
        <taxon>Chitinophagales</taxon>
        <taxon>Chitinophagaceae</taxon>
        <taxon>Chitinophaga</taxon>
    </lineage>
</organism>
<evidence type="ECO:0000313" key="2">
    <source>
        <dbReference type="EMBL" id="RAJ05409.1"/>
    </source>
</evidence>
<proteinExistence type="predicted"/>
<sequence length="237" mass="25890">MKFNIGKIVMAIGMSVFLFACSKDDDPVPSKPTLNVTEIGHSNSKIAYVGADLHLDAEIEAANNIASIQVRIFQASSNTGWKYDSTYTQGFAGTKNADFHKHIDIPATAAVGKYHIQLVVKDQKGQQTTFDGELDIQANVDLPNVTGIHVSLNDAKDDLHVDAQVAAPKKIASITVTVKGAWTKATEYKDEAMVGQTSYKLHKHIHVGEAPAGHYHVFIKVVDQAGKSMEFEEHFDK</sequence>
<feature type="chain" id="PRO_5016360629" evidence="1">
    <location>
        <begin position="23"/>
        <end position="237"/>
    </location>
</feature>
<reference evidence="2 3" key="1">
    <citation type="submission" date="2018-06" db="EMBL/GenBank/DDBJ databases">
        <title>Genomic Encyclopedia of Archaeal and Bacterial Type Strains, Phase II (KMG-II): from individual species to whole genera.</title>
        <authorList>
            <person name="Goeker M."/>
        </authorList>
    </citation>
    <scope>NUCLEOTIDE SEQUENCE [LARGE SCALE GENOMIC DNA]</scope>
    <source>
        <strain evidence="2 3">DSM 23857</strain>
    </source>
</reference>
<dbReference type="InterPro" id="IPR027829">
    <property type="entry name" value="DUF4625"/>
</dbReference>
<dbReference type="RefSeq" id="WP_111598002.1">
    <property type="nucleotide sequence ID" value="NZ_QLLL01000004.1"/>
</dbReference>
<protein>
    <submittedName>
        <fullName evidence="2">Uncharacterized protein DUF4625</fullName>
    </submittedName>
</protein>
<evidence type="ECO:0000256" key="1">
    <source>
        <dbReference type="SAM" id="SignalP"/>
    </source>
</evidence>
<dbReference type="Pfam" id="PF15418">
    <property type="entry name" value="DUF4625"/>
    <property type="match status" value="2"/>
</dbReference>
<feature type="signal peptide" evidence="1">
    <location>
        <begin position="1"/>
        <end position="22"/>
    </location>
</feature>
<dbReference type="AlphaFoldDB" id="A0A327QLI7"/>